<organism evidence="3 4">
    <name type="scientific">Amycolatopsis marina</name>
    <dbReference type="NCBI Taxonomy" id="490629"/>
    <lineage>
        <taxon>Bacteria</taxon>
        <taxon>Bacillati</taxon>
        <taxon>Actinomycetota</taxon>
        <taxon>Actinomycetes</taxon>
        <taxon>Pseudonocardiales</taxon>
        <taxon>Pseudonocardiaceae</taxon>
        <taxon>Amycolatopsis</taxon>
    </lineage>
</organism>
<evidence type="ECO:0000313" key="3">
    <source>
        <dbReference type="EMBL" id="SFB58562.1"/>
    </source>
</evidence>
<dbReference type="OrthoDB" id="8225825at2"/>
<evidence type="ECO:0000256" key="2">
    <source>
        <dbReference type="ARBA" id="ARBA00049106"/>
    </source>
</evidence>
<dbReference type="InterPro" id="IPR012349">
    <property type="entry name" value="Split_barrel_FMN-bd"/>
</dbReference>
<reference evidence="4" key="1">
    <citation type="submission" date="2016-10" db="EMBL/GenBank/DDBJ databases">
        <authorList>
            <person name="Varghese N."/>
            <person name="Submissions S."/>
        </authorList>
    </citation>
    <scope>NUCLEOTIDE SEQUENCE [LARGE SCALE GENOMIC DNA]</scope>
    <source>
        <strain evidence="4">CGMCC 4.3568</strain>
    </source>
</reference>
<dbReference type="GO" id="GO:0005886">
    <property type="term" value="C:plasma membrane"/>
    <property type="evidence" value="ECO:0007669"/>
    <property type="project" value="TreeGrafter"/>
</dbReference>
<keyword evidence="4" id="KW-1185">Reference proteome</keyword>
<dbReference type="Proteomes" id="UP000243799">
    <property type="component" value="Unassembled WGS sequence"/>
</dbReference>
<accession>A0A1I1C8Z7</accession>
<evidence type="ECO:0000256" key="1">
    <source>
        <dbReference type="ARBA" id="ARBA00008710"/>
    </source>
</evidence>
<proteinExistence type="inferred from homology"/>
<dbReference type="NCBIfam" id="TIGR00026">
    <property type="entry name" value="hi_GC_TIGR00026"/>
    <property type="match status" value="1"/>
</dbReference>
<dbReference type="PANTHER" id="PTHR39428:SF3">
    <property type="entry name" value="DEAZAFLAVIN-DEPENDENT NITROREDUCTASE"/>
    <property type="match status" value="1"/>
</dbReference>
<sequence length="135" mass="15314">MLFGDEHVRRYEETDGEVGHIWEKGAPVLILTTKGRKTGEDRKFALIYQEHEGNHVVVASKGGADTHPGWYLNLRANPEVRVQVGADKFTARARTADGEEKAAVWPKLVTVWPDYDEYQKKTERDIPVVILERAS</sequence>
<dbReference type="STRING" id="490629.SAMN05216266_12253"/>
<protein>
    <submittedName>
        <fullName evidence="3">Proline iminopeptidase</fullName>
    </submittedName>
</protein>
<dbReference type="InterPro" id="IPR004378">
    <property type="entry name" value="F420H2_quin_Rdtase"/>
</dbReference>
<dbReference type="AlphaFoldDB" id="A0A1I1C8Z7"/>
<gene>
    <name evidence="3" type="ORF">SAMN05216266_12253</name>
</gene>
<evidence type="ECO:0000313" key="4">
    <source>
        <dbReference type="Proteomes" id="UP000243799"/>
    </source>
</evidence>
<dbReference type="EMBL" id="FOKG01000022">
    <property type="protein sequence ID" value="SFB58562.1"/>
    <property type="molecule type" value="Genomic_DNA"/>
</dbReference>
<comment type="catalytic activity">
    <reaction evidence="2">
        <text>oxidized coenzyme F420-(gamma-L-Glu)(n) + a quinol + H(+) = reduced coenzyme F420-(gamma-L-Glu)(n) + a quinone</text>
        <dbReference type="Rhea" id="RHEA:39663"/>
        <dbReference type="Rhea" id="RHEA-COMP:12939"/>
        <dbReference type="Rhea" id="RHEA-COMP:14378"/>
        <dbReference type="ChEBI" id="CHEBI:15378"/>
        <dbReference type="ChEBI" id="CHEBI:24646"/>
        <dbReference type="ChEBI" id="CHEBI:132124"/>
        <dbReference type="ChEBI" id="CHEBI:133980"/>
        <dbReference type="ChEBI" id="CHEBI:139511"/>
    </reaction>
</comment>
<dbReference type="Gene3D" id="2.30.110.10">
    <property type="entry name" value="Electron Transport, Fmn-binding Protein, Chain A"/>
    <property type="match status" value="1"/>
</dbReference>
<dbReference type="RefSeq" id="WP_091677514.1">
    <property type="nucleotide sequence ID" value="NZ_FOKG01000022.1"/>
</dbReference>
<dbReference type="GO" id="GO:0070967">
    <property type="term" value="F:coenzyme F420 binding"/>
    <property type="evidence" value="ECO:0007669"/>
    <property type="project" value="TreeGrafter"/>
</dbReference>
<dbReference type="PANTHER" id="PTHR39428">
    <property type="entry name" value="F420H(2)-DEPENDENT QUINONE REDUCTASE RV1261C"/>
    <property type="match status" value="1"/>
</dbReference>
<name>A0A1I1C8Z7_9PSEU</name>
<dbReference type="GO" id="GO:0016491">
    <property type="term" value="F:oxidoreductase activity"/>
    <property type="evidence" value="ECO:0007669"/>
    <property type="project" value="InterPro"/>
</dbReference>
<dbReference type="Pfam" id="PF04075">
    <property type="entry name" value="F420H2_quin_red"/>
    <property type="match status" value="1"/>
</dbReference>
<comment type="similarity">
    <text evidence="1">Belongs to the F420H(2)-dependent quinone reductase family.</text>
</comment>